<dbReference type="RefSeq" id="WP_011916657.1">
    <property type="nucleotide sequence ID" value="NC_009437.1"/>
</dbReference>
<dbReference type="InterPro" id="IPR011051">
    <property type="entry name" value="RmlC_Cupin_sf"/>
</dbReference>
<dbReference type="HOGENOM" id="CLU_072993_2_1_9"/>
<dbReference type="Pfam" id="PF07883">
    <property type="entry name" value="Cupin_2"/>
    <property type="match status" value="1"/>
</dbReference>
<dbReference type="Proteomes" id="UP000000256">
    <property type="component" value="Chromosome"/>
</dbReference>
<dbReference type="STRING" id="351627.Csac_1098"/>
<dbReference type="SUPFAM" id="SSF51182">
    <property type="entry name" value="RmlC-like cupins"/>
    <property type="match status" value="1"/>
</dbReference>
<dbReference type="CDD" id="cd02233">
    <property type="entry name" value="cupin_HNL-like"/>
    <property type="match status" value="1"/>
</dbReference>
<feature type="domain" description="Cupin type-2" evidence="1">
    <location>
        <begin position="43"/>
        <end position="99"/>
    </location>
</feature>
<sequence>MDGAKKPIFPLGTKVQNSYFIGTVWVETLVAYDKTMNCAIYNVTFEKGARNNWHRHPGGQILLITGGKGYYQEEGKVARIIKKGDVVVILPNVKHWHGAVPDSFLSHIAITTNPDKGEVEWLEPVDDEYYFQLKSEQ</sequence>
<dbReference type="AlphaFoldDB" id="A4XIH6"/>
<dbReference type="InterPro" id="IPR014710">
    <property type="entry name" value="RmlC-like_jellyroll"/>
</dbReference>
<dbReference type="InterPro" id="IPR047263">
    <property type="entry name" value="HNL-like_cupin"/>
</dbReference>
<dbReference type="Gene3D" id="2.60.120.10">
    <property type="entry name" value="Jelly Rolls"/>
    <property type="match status" value="1"/>
</dbReference>
<dbReference type="PANTHER" id="PTHR43698">
    <property type="entry name" value="RIBD C-TERMINAL DOMAIN CONTAINING PROTEIN"/>
    <property type="match status" value="1"/>
</dbReference>
<accession>A4XIH6</accession>
<dbReference type="EMBL" id="CP000679">
    <property type="protein sequence ID" value="ABP66711.1"/>
    <property type="molecule type" value="Genomic_DNA"/>
</dbReference>
<dbReference type="eggNOG" id="COG1917">
    <property type="taxonomic scope" value="Bacteria"/>
</dbReference>
<evidence type="ECO:0000313" key="3">
    <source>
        <dbReference type="Proteomes" id="UP000000256"/>
    </source>
</evidence>
<evidence type="ECO:0000259" key="1">
    <source>
        <dbReference type="Pfam" id="PF07883"/>
    </source>
</evidence>
<gene>
    <name evidence="2" type="ordered locus">Csac_1098</name>
</gene>
<name>A4XIH6_CALS8</name>
<protein>
    <submittedName>
        <fullName evidence="2">Cupin 2, conserved barrel domain protein</fullName>
    </submittedName>
</protein>
<organism evidence="2 3">
    <name type="scientific">Caldicellulosiruptor saccharolyticus (strain ATCC 43494 / DSM 8903 / Tp8T 6331)</name>
    <dbReference type="NCBI Taxonomy" id="351627"/>
    <lineage>
        <taxon>Bacteria</taxon>
        <taxon>Bacillati</taxon>
        <taxon>Bacillota</taxon>
        <taxon>Bacillota incertae sedis</taxon>
        <taxon>Caldicellulosiruptorales</taxon>
        <taxon>Caldicellulosiruptoraceae</taxon>
        <taxon>Caldicellulosiruptor</taxon>
    </lineage>
</organism>
<evidence type="ECO:0000313" key="2">
    <source>
        <dbReference type="EMBL" id="ABP66711.1"/>
    </source>
</evidence>
<proteinExistence type="predicted"/>
<dbReference type="PANTHER" id="PTHR43698:SF1">
    <property type="entry name" value="BLL4564 PROTEIN"/>
    <property type="match status" value="1"/>
</dbReference>
<reference evidence="2 3" key="1">
    <citation type="journal article" date="2008" name="Appl. Environ. Microbiol.">
        <title>Hydrogenomics of the extremely thermophilic bacterium Caldicellulosiruptor saccharolyticus.</title>
        <authorList>
            <person name="van de Werken H.J."/>
            <person name="Verhaart M.R."/>
            <person name="VanFossen A.L."/>
            <person name="Willquist K."/>
            <person name="Lewis D.L."/>
            <person name="Nichols J.D."/>
            <person name="Goorissen H.P."/>
            <person name="Mongodin E.F."/>
            <person name="Nelson K.E."/>
            <person name="van Niel E.W."/>
            <person name="Stams A.J."/>
            <person name="Ward D.E."/>
            <person name="de Vos W.M."/>
            <person name="van der Oost J."/>
            <person name="Kelly R.M."/>
            <person name="Kengen S.W."/>
        </authorList>
    </citation>
    <scope>NUCLEOTIDE SEQUENCE [LARGE SCALE GENOMIC DNA]</scope>
    <source>
        <strain evidence="3">ATCC 43494 / DSM 8903 / Tp8T 6331</strain>
    </source>
</reference>
<dbReference type="InterPro" id="IPR013096">
    <property type="entry name" value="Cupin_2"/>
</dbReference>
<dbReference type="KEGG" id="csc:Csac_1098"/>
<keyword evidence="3" id="KW-1185">Reference proteome</keyword>
<dbReference type="OrthoDB" id="9802489at2"/>